<dbReference type="PRINTS" id="PR00941">
    <property type="entry name" value="CDATPASE"/>
</dbReference>
<dbReference type="InterPro" id="IPR036412">
    <property type="entry name" value="HAD-like_sf"/>
</dbReference>
<keyword evidence="13 14" id="KW-0472">Membrane</keyword>
<dbReference type="Gene3D" id="2.70.150.10">
    <property type="entry name" value="Calcium-transporting ATPase, cytoplasmic transduction domain A"/>
    <property type="match status" value="1"/>
</dbReference>
<feature type="transmembrane region" description="Helical" evidence="14">
    <location>
        <begin position="295"/>
        <end position="320"/>
    </location>
</feature>
<dbReference type="PANTHER" id="PTHR43079:SF1">
    <property type="entry name" value="CADMIUM_ZINC-TRANSPORTING ATPASE HMA1, CHLOROPLASTIC-RELATED"/>
    <property type="match status" value="1"/>
</dbReference>
<dbReference type="EMBL" id="JBHSAP010000003">
    <property type="protein sequence ID" value="MFC4075352.1"/>
    <property type="molecule type" value="Genomic_DNA"/>
</dbReference>
<feature type="transmembrane region" description="Helical" evidence="14">
    <location>
        <begin position="263"/>
        <end position="283"/>
    </location>
</feature>
<evidence type="ECO:0000256" key="4">
    <source>
        <dbReference type="ARBA" id="ARBA00022553"/>
    </source>
</evidence>
<keyword evidence="3" id="KW-0813">Transport</keyword>
<evidence type="ECO:0000256" key="9">
    <source>
        <dbReference type="ARBA" id="ARBA00022842"/>
    </source>
</evidence>
<dbReference type="NCBIfam" id="TIGR01494">
    <property type="entry name" value="ATPase_P-type"/>
    <property type="match status" value="1"/>
</dbReference>
<dbReference type="SUPFAM" id="SSF81653">
    <property type="entry name" value="Calcium ATPase, transduction domain A"/>
    <property type="match status" value="1"/>
</dbReference>
<dbReference type="SFLD" id="SFLDS00003">
    <property type="entry name" value="Haloacid_Dehalogenase"/>
    <property type="match status" value="1"/>
</dbReference>
<evidence type="ECO:0000256" key="12">
    <source>
        <dbReference type="ARBA" id="ARBA00023065"/>
    </source>
</evidence>
<dbReference type="InterPro" id="IPR023298">
    <property type="entry name" value="ATPase_P-typ_TM_dom_sf"/>
</dbReference>
<evidence type="ECO:0000256" key="10">
    <source>
        <dbReference type="ARBA" id="ARBA00022967"/>
    </source>
</evidence>
<dbReference type="Proteomes" id="UP001595843">
    <property type="component" value="Unassembled WGS sequence"/>
</dbReference>
<feature type="transmembrane region" description="Helical" evidence="14">
    <location>
        <begin position="599"/>
        <end position="618"/>
    </location>
</feature>
<evidence type="ECO:0000256" key="2">
    <source>
        <dbReference type="ARBA" id="ARBA00006024"/>
    </source>
</evidence>
<name>A0ABV8JC61_9BACL</name>
<dbReference type="Gene3D" id="3.40.50.1000">
    <property type="entry name" value="HAD superfamily/HAD-like"/>
    <property type="match status" value="1"/>
</dbReference>
<keyword evidence="14" id="KW-1003">Cell membrane</keyword>
<evidence type="ECO:0000256" key="13">
    <source>
        <dbReference type="ARBA" id="ARBA00023136"/>
    </source>
</evidence>
<protein>
    <submittedName>
        <fullName evidence="16">Heavy metal translocating P-type ATPase</fullName>
    </submittedName>
</protein>
<evidence type="ECO:0000256" key="5">
    <source>
        <dbReference type="ARBA" id="ARBA00022692"/>
    </source>
</evidence>
<dbReference type="PANTHER" id="PTHR43079">
    <property type="entry name" value="PROBABLE CADMIUM/ZINC-TRANSPORTING ATPASE HMA1"/>
    <property type="match status" value="1"/>
</dbReference>
<dbReference type="RefSeq" id="WP_380701178.1">
    <property type="nucleotide sequence ID" value="NZ_JBHSAP010000003.1"/>
</dbReference>
<evidence type="ECO:0000256" key="6">
    <source>
        <dbReference type="ARBA" id="ARBA00022723"/>
    </source>
</evidence>
<keyword evidence="10" id="KW-1278">Translocase</keyword>
<keyword evidence="11 14" id="KW-1133">Transmembrane helix</keyword>
<dbReference type="SFLD" id="SFLDG00002">
    <property type="entry name" value="C1.7:_P-type_atpase_like"/>
    <property type="match status" value="1"/>
</dbReference>
<keyword evidence="17" id="KW-1185">Reference proteome</keyword>
<dbReference type="InterPro" id="IPR051949">
    <property type="entry name" value="Cation_Transport_ATPase"/>
</dbReference>
<keyword evidence="6 14" id="KW-0479">Metal-binding</keyword>
<evidence type="ECO:0000313" key="16">
    <source>
        <dbReference type="EMBL" id="MFC4075352.1"/>
    </source>
</evidence>
<keyword evidence="8 14" id="KW-0067">ATP-binding</keyword>
<dbReference type="SUPFAM" id="SSF81665">
    <property type="entry name" value="Calcium ATPase, transmembrane domain M"/>
    <property type="match status" value="1"/>
</dbReference>
<dbReference type="Pfam" id="PF00702">
    <property type="entry name" value="Hydrolase"/>
    <property type="match status" value="1"/>
</dbReference>
<proteinExistence type="inferred from homology"/>
<dbReference type="InterPro" id="IPR023214">
    <property type="entry name" value="HAD_sf"/>
</dbReference>
<dbReference type="Pfam" id="PF00122">
    <property type="entry name" value="E1-E2_ATPase"/>
    <property type="match status" value="1"/>
</dbReference>
<dbReference type="SFLD" id="SFLDF00027">
    <property type="entry name" value="p-type_atpase"/>
    <property type="match status" value="1"/>
</dbReference>
<evidence type="ECO:0000256" key="3">
    <source>
        <dbReference type="ARBA" id="ARBA00022448"/>
    </source>
</evidence>
<accession>A0ABV8JC61</accession>
<evidence type="ECO:0000256" key="11">
    <source>
        <dbReference type="ARBA" id="ARBA00022989"/>
    </source>
</evidence>
<evidence type="ECO:0000256" key="1">
    <source>
        <dbReference type="ARBA" id="ARBA00004141"/>
    </source>
</evidence>
<comment type="similarity">
    <text evidence="2 14">Belongs to the cation transport ATPase (P-type) (TC 3.A.3) family. Type IB subfamily.</text>
</comment>
<keyword evidence="12" id="KW-0406">Ion transport</keyword>
<dbReference type="CDD" id="cd07551">
    <property type="entry name" value="P-type_ATPase_HM_ZosA_PfeT-like"/>
    <property type="match status" value="1"/>
</dbReference>
<dbReference type="PROSITE" id="PS00154">
    <property type="entry name" value="ATPASE_E1_E2"/>
    <property type="match status" value="1"/>
</dbReference>
<dbReference type="PRINTS" id="PR00119">
    <property type="entry name" value="CATATPASE"/>
</dbReference>
<dbReference type="InterPro" id="IPR023299">
    <property type="entry name" value="ATPase_P-typ_cyto_dom_N"/>
</dbReference>
<organism evidence="16 17">
    <name type="scientific">Salinithrix halophila</name>
    <dbReference type="NCBI Taxonomy" id="1485204"/>
    <lineage>
        <taxon>Bacteria</taxon>
        <taxon>Bacillati</taxon>
        <taxon>Bacillota</taxon>
        <taxon>Bacilli</taxon>
        <taxon>Bacillales</taxon>
        <taxon>Thermoactinomycetaceae</taxon>
        <taxon>Salinithrix</taxon>
    </lineage>
</organism>
<comment type="subcellular location">
    <subcellularLocation>
        <location evidence="14">Cell membrane</location>
    </subcellularLocation>
    <subcellularLocation>
        <location evidence="1">Membrane</location>
        <topology evidence="1">Multi-pass membrane protein</topology>
    </subcellularLocation>
</comment>
<dbReference type="InterPro" id="IPR018303">
    <property type="entry name" value="ATPase_P-typ_P_site"/>
</dbReference>
<dbReference type="InterPro" id="IPR059000">
    <property type="entry name" value="ATPase_P-type_domA"/>
</dbReference>
<gene>
    <name evidence="16" type="ORF">ACFOUO_00800</name>
</gene>
<dbReference type="InterPro" id="IPR044492">
    <property type="entry name" value="P_typ_ATPase_HD_dom"/>
</dbReference>
<sequence length="643" mass="69126">MKEGIKRDGLSPMTACRPVECIEKGAGWRRNLKRHGEGAAALLCGLLILVAWLTEGNAGYVSPFLYLVAYVVGGFVKAGEGIMALYKAGKLDVNLLMLFAGGGAAVIGFWMEGALLIFIFSLSGALESYSEQRSRRDLSSLLSLQPQSAWLWTKAGERRISIDALKIGDVVAVKPGEQIPADGTVLEGRSEVDQAAITGESVPVDKEAGNQVFAGTLNGQGSLFVRVDHPASESTFSKIVQLVEEAKTQQPPVQRRIDRLEGLYAWSIVAVTLWLILVPPFLWEWTLQESVYRGMVFLVVASPCAVVASIMPAVLSAMSWGARRGMLFKGGAYVQSLGEVNVVAFDKTGTLTRGELQVTDVLTFGAEDDKELLAAAASVESLSEHPIARAIVTQANQRGISCTQPESFRSKTGYGVEAEWNGTTWRLGKPGWLAGDEEAEELCRLEGEGKTVICIRSDHGAVGLIALRDTIRPEARTVVRRLKELGVQVVMLTGDRRQAAAAIADEVGIDWVEAELLPEEKVNALHRWQRRFGLTAMVGDGVNDAPALAVADIGVAMGAAGSDVALETARVVLMHDDLNRVADAIALGKRTGFIIRQNLLFASVVITCLITANFLGVISLPFGVIGHEGSTLLVILNGLRLLK</sequence>
<dbReference type="NCBIfam" id="TIGR01511">
    <property type="entry name" value="ATPase-IB1_Cu"/>
    <property type="match status" value="1"/>
</dbReference>
<evidence type="ECO:0000256" key="7">
    <source>
        <dbReference type="ARBA" id="ARBA00022741"/>
    </source>
</evidence>
<comment type="caution">
    <text evidence="16">The sequence shown here is derived from an EMBL/GenBank/DDBJ whole genome shotgun (WGS) entry which is preliminary data.</text>
</comment>
<dbReference type="InterPro" id="IPR008250">
    <property type="entry name" value="ATPase_P-typ_transduc_dom_A_sf"/>
</dbReference>
<evidence type="ECO:0000256" key="14">
    <source>
        <dbReference type="RuleBase" id="RU362081"/>
    </source>
</evidence>
<dbReference type="InterPro" id="IPR027256">
    <property type="entry name" value="P-typ_ATPase_IB"/>
</dbReference>
<keyword evidence="9" id="KW-0460">Magnesium</keyword>
<keyword evidence="4" id="KW-0597">Phosphoprotein</keyword>
<dbReference type="InterPro" id="IPR001757">
    <property type="entry name" value="P_typ_ATPase"/>
</dbReference>
<evidence type="ECO:0000259" key="15">
    <source>
        <dbReference type="Pfam" id="PF00122"/>
    </source>
</evidence>
<evidence type="ECO:0000256" key="8">
    <source>
        <dbReference type="ARBA" id="ARBA00022840"/>
    </source>
</evidence>
<keyword evidence="5 14" id="KW-0812">Transmembrane</keyword>
<keyword evidence="7 14" id="KW-0547">Nucleotide-binding</keyword>
<dbReference type="NCBIfam" id="TIGR01525">
    <property type="entry name" value="ATPase-IB_hvy"/>
    <property type="match status" value="1"/>
</dbReference>
<reference evidence="17" key="1">
    <citation type="journal article" date="2019" name="Int. J. Syst. Evol. Microbiol.">
        <title>The Global Catalogue of Microorganisms (GCM) 10K type strain sequencing project: providing services to taxonomists for standard genome sequencing and annotation.</title>
        <authorList>
            <consortium name="The Broad Institute Genomics Platform"/>
            <consortium name="The Broad Institute Genome Sequencing Center for Infectious Disease"/>
            <person name="Wu L."/>
            <person name="Ma J."/>
        </authorList>
    </citation>
    <scope>NUCLEOTIDE SEQUENCE [LARGE SCALE GENOMIC DNA]</scope>
    <source>
        <strain evidence="17">IBRC-M 10813</strain>
    </source>
</reference>
<feature type="transmembrane region" description="Helical" evidence="14">
    <location>
        <begin position="113"/>
        <end position="130"/>
    </location>
</feature>
<feature type="domain" description="P-type ATPase A" evidence="15">
    <location>
        <begin position="144"/>
        <end position="244"/>
    </location>
</feature>
<feature type="transmembrane region" description="Helical" evidence="14">
    <location>
        <begin position="38"/>
        <end position="54"/>
    </location>
</feature>
<dbReference type="Gene3D" id="3.40.1110.10">
    <property type="entry name" value="Calcium-transporting ATPase, cytoplasmic domain N"/>
    <property type="match status" value="1"/>
</dbReference>
<evidence type="ECO:0000313" key="17">
    <source>
        <dbReference type="Proteomes" id="UP001595843"/>
    </source>
</evidence>
<dbReference type="SUPFAM" id="SSF56784">
    <property type="entry name" value="HAD-like"/>
    <property type="match status" value="1"/>
</dbReference>
<dbReference type="NCBIfam" id="TIGR01512">
    <property type="entry name" value="ATPase-IB2_Cd"/>
    <property type="match status" value="1"/>
</dbReference>